<organism evidence="1 2">
    <name type="scientific">SARS coronavirus ZJ0301</name>
    <dbReference type="NCBI Taxonomy" id="344702"/>
    <lineage>
        <taxon>Viruses</taxon>
        <taxon>Riboviria</taxon>
        <taxon>Orthornavirae</taxon>
        <taxon>Pisuviricota</taxon>
        <taxon>Pisoniviricetes</taxon>
        <taxon>Nidovirales</taxon>
        <taxon>Cornidovirineae</taxon>
        <taxon>Coronaviridae</taxon>
        <taxon>Orthocoronavirinae</taxon>
        <taxon>Betacoronavirus</taxon>
        <taxon>Sarbecovirus</taxon>
        <taxon>Betacoronavirus pandemicum</taxon>
        <taxon>Severe acute respiratory syndrome coronavirus</taxon>
    </lineage>
</organism>
<evidence type="ECO:0000313" key="2">
    <source>
        <dbReference type="Proteomes" id="UP000163176"/>
    </source>
</evidence>
<reference evidence="1 2" key="2">
    <citation type="journal article" date="2004" name="Chin. Med. J.">
        <title>Molecular biological analysis of genotyping and phylogeny of severe acute respiratory syndrome associated coronavirus.</title>
        <authorList>
            <person name="Wang Z.G."/>
            <person name="Li L.J."/>
            <person name="Luo Y."/>
            <person name="Zhang J.Y."/>
            <person name="Wang M.Y."/>
            <person name="Cheng S.Y."/>
            <person name="Zhang Y.J."/>
            <person name="Wang X.M."/>
            <person name="Lu Y.Y."/>
            <person name="Wu N.P."/>
            <person name="Mei L.L."/>
            <person name="Wang Z.X."/>
        </authorList>
    </citation>
    <scope>NUCLEOTIDE SEQUENCE [LARGE SCALE GENOMIC DNA]</scope>
    <source>
        <strain evidence="1">ZJ0301</strain>
    </source>
</reference>
<sequence>MNKTGTLSMAVVHSVNSLVSSMEVQSLAMSTTISVAQMGTLLIASKIFSHARASQCALFPNNLITSSRREVSTAAVTMSMKLPGSLSALIRATSTRHPSKLRVPRNLTLSKGNAQSLCFLLTQKSKSFNHVLKRKRLRVSWGVYALCTLLHLHRSVTICTCLP</sequence>
<dbReference type="EMBL" id="DQ182595">
    <property type="protein sequence ID" value="ABA02250.1"/>
    <property type="molecule type" value="Genomic_RNA"/>
</dbReference>
<reference evidence="1 2" key="3">
    <citation type="journal article" date="2005" name="FEBS Lett.">
        <title>Molecular evolution and multilocus sequence typing of 145 strains of SARS-CoV.</title>
        <authorList>
            <person name="Wang Z.G."/>
            <person name="Zheng Z.H."/>
            <person name="Shang L."/>
            <person name="Li L.J."/>
            <person name="Cong L.M."/>
            <person name="Feng M.G."/>
            <person name="Luo Y."/>
            <person name="Cheng S.Y."/>
            <person name="Zhang Y.J."/>
            <person name="Ru M.G."/>
            <person name="Wang Z.X."/>
            <person name="Bao Q.Y."/>
        </authorList>
    </citation>
    <scope>NUCLEOTIDE SEQUENCE [LARGE SCALE GENOMIC DNA]</scope>
    <source>
        <strain evidence="1">ZJ0301</strain>
    </source>
</reference>
<proteinExistence type="predicted"/>
<dbReference type="Proteomes" id="UP000163176">
    <property type="component" value="Segment"/>
</dbReference>
<reference evidence="1 2" key="1">
    <citation type="journal article" date="2003" name="Chin. Med. J.">
        <title>Severe acute respiratory syndrome-associated coronavirus genotype and its characterization.</title>
        <authorList>
            <person name="Li L."/>
            <person name="Wang Z."/>
            <person name="Lu Y."/>
            <person name="Bao Q."/>
            <person name="Chen S."/>
            <person name="Wu N."/>
            <person name="Cheng S."/>
            <person name="Weng J."/>
            <person name="Zhang Y."/>
            <person name="Yan J."/>
            <person name="Mei L."/>
            <person name="Wang X."/>
            <person name="Zhu H."/>
            <person name="Yu Y."/>
            <person name="Zhang M."/>
            <person name="Li M."/>
            <person name="Yao J."/>
            <person name="Lu Q."/>
            <person name="Yao P."/>
            <person name="Bo X."/>
            <person name="Wo J."/>
            <person name="Wang S."/>
            <person name="Hu S."/>
        </authorList>
    </citation>
    <scope>NUCLEOTIDE SEQUENCE [LARGE SCALE GENOMIC DNA]</scope>
    <source>
        <strain evidence="1">ZJ0301</strain>
    </source>
</reference>
<accession>Q3S2E2</accession>
<evidence type="ECO:0000313" key="1">
    <source>
        <dbReference type="EMBL" id="ABA02250.1"/>
    </source>
</evidence>
<name>Q3S2E2_SARS</name>
<protein>
    <submittedName>
        <fullName evidence="1">Uncharacterized protein 1c</fullName>
    </submittedName>
</protein>